<dbReference type="Proteomes" id="UP000004169">
    <property type="component" value="Unassembled WGS sequence"/>
</dbReference>
<dbReference type="AlphaFoldDB" id="H8FPK9"/>
<evidence type="ECO:0000313" key="1">
    <source>
        <dbReference type="EMBL" id="CCG40297.1"/>
    </source>
</evidence>
<keyword evidence="2" id="KW-1185">Reference proteome</keyword>
<proteinExistence type="predicted"/>
<protein>
    <submittedName>
        <fullName evidence="1">Uncharacterized protein</fullName>
    </submittedName>
</protein>
<dbReference type="STRING" id="1150626.PHAMO_190106"/>
<sequence>MTSISHGSAFESKVGNLLALTSSLTITQIIVLQRMIMATASAWATPRELKVIFNAILDRAVSRLGQNDLAAAAARQFNTLLAPGSNEELKAERSQLFDVAQKYLTRGTPRQVSVKAAQPMKHRE</sequence>
<dbReference type="RefSeq" id="WP_002726476.1">
    <property type="nucleotide sequence ID" value="NZ_CAHP01000011.1"/>
</dbReference>
<dbReference type="EMBL" id="CAHP01000011">
    <property type="protein sequence ID" value="CCG40297.1"/>
    <property type="molecule type" value="Genomic_DNA"/>
</dbReference>
<gene>
    <name evidence="1" type="ORF">PHAMO_190106</name>
</gene>
<name>H8FPK9_MAGML</name>
<comment type="caution">
    <text evidence="1">The sequence shown here is derived from an EMBL/GenBank/DDBJ whole genome shotgun (WGS) entry which is preliminary data.</text>
</comment>
<accession>H8FPK9</accession>
<evidence type="ECO:0000313" key="2">
    <source>
        <dbReference type="Proteomes" id="UP000004169"/>
    </source>
</evidence>
<reference evidence="1 2" key="1">
    <citation type="journal article" date="2012" name="J. Bacteriol.">
        <title>Draft Genome Sequence of the Purple Photosynthetic Bacterium Phaeospirillum molischianum DSM120, a Particularly Versatile Bacterium.</title>
        <authorList>
            <person name="Duquesne K."/>
            <person name="Prima V."/>
            <person name="Ji B."/>
            <person name="Rouy Z."/>
            <person name="Medigue C."/>
            <person name="Talla E."/>
            <person name="Sturgis J.N."/>
        </authorList>
    </citation>
    <scope>NUCLEOTIDE SEQUENCE [LARGE SCALE GENOMIC DNA]</scope>
    <source>
        <strain evidence="2">DSM120</strain>
    </source>
</reference>
<organism evidence="1 2">
    <name type="scientific">Magnetospirillum molischianum DSM 120</name>
    <dbReference type="NCBI Taxonomy" id="1150626"/>
    <lineage>
        <taxon>Bacteria</taxon>
        <taxon>Pseudomonadati</taxon>
        <taxon>Pseudomonadota</taxon>
        <taxon>Alphaproteobacteria</taxon>
        <taxon>Rhodospirillales</taxon>
        <taxon>Rhodospirillaceae</taxon>
        <taxon>Magnetospirillum</taxon>
    </lineage>
</organism>